<proteinExistence type="predicted"/>
<comment type="caution">
    <text evidence="2">The sequence shown here is derived from an EMBL/GenBank/DDBJ whole genome shotgun (WGS) entry which is preliminary data.</text>
</comment>
<evidence type="ECO:0000256" key="1">
    <source>
        <dbReference type="SAM" id="Phobius"/>
    </source>
</evidence>
<dbReference type="Proteomes" id="UP001396646">
    <property type="component" value="Unassembled WGS sequence"/>
</dbReference>
<keyword evidence="1" id="KW-1133">Transmembrane helix</keyword>
<organism evidence="2 3">
    <name type="scientific">Methanococcoides cohabitans</name>
    <dbReference type="NCBI Taxonomy" id="3136559"/>
    <lineage>
        <taxon>Archaea</taxon>
        <taxon>Methanobacteriati</taxon>
        <taxon>Methanobacteriota</taxon>
        <taxon>Stenosarchaea group</taxon>
        <taxon>Methanomicrobia</taxon>
        <taxon>Methanosarcinales</taxon>
        <taxon>Methanosarcinaceae</taxon>
        <taxon>Methanococcoides</taxon>
    </lineage>
</organism>
<sequence>MKNESVRVPRTPQERKTKLSAHNYSNPLVKVRALVSSNDAYIPFSVIGIFVILGAVLTSAYFLQMDYEIAQTIYTTEKTDPEKVAIGFASADLSRCLNYAGMEALKWKGEHPIIQPVNSSGGTTSEDDFMVNARTHDLEPGDALYIRIDLPSDVWYSISSIWKNQSIILRIKDSNGQTIDSVDYGEAVSFWKTVSFEENFLLPQEMEPGYGTIELDCGGSVKATDWFSVAMNPVKDISANHFNELITGNYQYNNYVYDRYAINVEPDIEPYRILIEEINGTLERQINDDNRTYPIYYTFTIRNLNYTLVDLETGESFDRSMDISTLVTSREPLLEELTTEYERSLNSAETSNIVLGAMNIRSFTYGPWQHYANGPLNIITNPALASAVNAGTAYSQKRTFDSVDPWALMYTTYYNGKVFYEDVHGTADEYEINGSNGSNSSVNLTSVYDDLAQNGSFSVEIREGIGESMAATGTTFEQVDEHSTIRVAASDYIPSLVDGWVFNDHIWTGEHDLVHDVAREVYSAGVQAQVVRDGFNDTVPLSTDTTGSVDSTSYSYHTVSWKASYDLDGEHTGAIEPSYLWDEAWSRSYDRTVKPKIDPPRGSLTGWKVTGATVSLQSVDAQVTITPVFRHRENDNMTGIVRTDGYLEREDHVFDWDVTYNINYKVTSRWKIYYKYYYTYKWKVITGYQTTESGGRIPQYTHYSSSGTGSKTEYYTTTETRSTSHLETETENLSILYHQRPPTGTYEGLTSYADPVTKEYHDTTIEIDGIYRQDPACSDAADKYRELYVDIHEIETRYMLFPNDFYLQERKVECDIPGWLHKMMANELLEMVGSIEAYDPAVNVSLMNNPGADPTMLRYEAAKELTDDLYEDMDYYVNRQQYLTNGEMYTNSDAAHYIAKNEAYLKLTEEIESQNRKLNSDLNDYLLEKLTEANVDILGLDTGALDSVTSGSLSLFNNPALSMAGTALGTEMGIIDTMTITGMPESKYNWTESMTLVVDQYPYYLYHDPDFDLQGQYELKDPKGMTIYPLGVKNTCVFSTGIADDIAGLLDQTSSPVKEATAQMVSSSIEDLSKEVKLLEQNLSQQALPLDTTALDQQALPLDTTALDQQVTGLTTTYSNQMREDIPTMIAEEIQADPVVSLWITETEVTSISQTHLYSLSDSRIINQSADGTLSAGISQKLRAEVIMNNPNLTGDEMDAVLNRLDTDVRIGIANGISVVIIDNSAMIDASFEAVNSELQKLTDDATSQLSEDVAEKVNKRLERTMKHVPMGLPVLPPHWMFTVNVWTYDVIGKYEYFRVSDNDNEVILNTYVGHEGQVYVRKEESVYHPFKRNSNEQFIQMGRNTPIIFNFKGYAATIVGSSPKGVGDKIDGRTETSTGYSQLISELEN</sequence>
<dbReference type="EMBL" id="JBCAUS010000007">
    <property type="protein sequence ID" value="MEL4306233.1"/>
    <property type="molecule type" value="Genomic_DNA"/>
</dbReference>
<keyword evidence="1" id="KW-0812">Transmembrane</keyword>
<keyword evidence="1" id="KW-0472">Membrane</keyword>
<feature type="transmembrane region" description="Helical" evidence="1">
    <location>
        <begin position="40"/>
        <end position="63"/>
    </location>
</feature>
<reference evidence="2 3" key="1">
    <citation type="submission" date="2024-04" db="EMBL/GenBank/DDBJ databases">
        <title>Methanococcoides sp. LMO-2.</title>
        <authorList>
            <person name="Liang L."/>
        </authorList>
    </citation>
    <scope>NUCLEOTIDE SEQUENCE [LARGE SCALE GENOMIC DNA]</scope>
    <source>
        <strain evidence="2 3">LMO-2</strain>
    </source>
</reference>
<protein>
    <submittedName>
        <fullName evidence="2">Uncharacterized protein</fullName>
    </submittedName>
</protein>
<dbReference type="RefSeq" id="WP_342127840.1">
    <property type="nucleotide sequence ID" value="NZ_JBCAUS010000007.1"/>
</dbReference>
<evidence type="ECO:0000313" key="2">
    <source>
        <dbReference type="EMBL" id="MEL4306233.1"/>
    </source>
</evidence>
<gene>
    <name evidence="2" type="ORF">WOA13_10420</name>
</gene>
<name>A0ABU9KZ45_9EURY</name>
<keyword evidence="3" id="KW-1185">Reference proteome</keyword>
<dbReference type="Pfam" id="PF23957">
    <property type="entry name" value="DUF7286"/>
    <property type="match status" value="1"/>
</dbReference>
<dbReference type="InterPro" id="IPR055710">
    <property type="entry name" value="DUF7286"/>
</dbReference>
<accession>A0ABU9KZ45</accession>
<evidence type="ECO:0000313" key="3">
    <source>
        <dbReference type="Proteomes" id="UP001396646"/>
    </source>
</evidence>